<dbReference type="Proteomes" id="UP001207468">
    <property type="component" value="Unassembled WGS sequence"/>
</dbReference>
<comment type="caution">
    <text evidence="1">The sequence shown here is derived from an EMBL/GenBank/DDBJ whole genome shotgun (WGS) entry which is preliminary data.</text>
</comment>
<evidence type="ECO:0000313" key="1">
    <source>
        <dbReference type="EMBL" id="KAI9507923.1"/>
    </source>
</evidence>
<organism evidence="1 2">
    <name type="scientific">Russula earlei</name>
    <dbReference type="NCBI Taxonomy" id="71964"/>
    <lineage>
        <taxon>Eukaryota</taxon>
        <taxon>Fungi</taxon>
        <taxon>Dikarya</taxon>
        <taxon>Basidiomycota</taxon>
        <taxon>Agaricomycotina</taxon>
        <taxon>Agaricomycetes</taxon>
        <taxon>Russulales</taxon>
        <taxon>Russulaceae</taxon>
        <taxon>Russula</taxon>
    </lineage>
</organism>
<protein>
    <submittedName>
        <fullName evidence="1">Uncharacterized protein</fullName>
    </submittedName>
</protein>
<evidence type="ECO:0000313" key="2">
    <source>
        <dbReference type="Proteomes" id="UP001207468"/>
    </source>
</evidence>
<name>A0ACC0U8I1_9AGAM</name>
<keyword evidence="2" id="KW-1185">Reference proteome</keyword>
<dbReference type="EMBL" id="JAGFNK010000107">
    <property type="protein sequence ID" value="KAI9507923.1"/>
    <property type="molecule type" value="Genomic_DNA"/>
</dbReference>
<gene>
    <name evidence="1" type="ORF">F5148DRAFT_1304849</name>
</gene>
<accession>A0ACC0U8I1</accession>
<proteinExistence type="predicted"/>
<sequence length="583" mass="65615">MAPRRKCNVCGSQQWKKEPATGLLVCGEGHVLQNYLEETYEAHGLGARQGHKRALKSTRESRGRTTKANPELYHGARAEYLRFQCLQLLLRKQVAALIQLWKLPTEFEIICRDLWALHLSLLPSPPPPEPLLHKQATQVHVESHDPEAIGTHGENRGRPGASSPKGDDVEGDLELEALLWELSQSGSSEDDKDDDTRQPRPNPDGSEVKPFGRTGPANNIALLMVACWTLRVPVMYLDLIRLIESYKLPYLEPLHHLPAGMARHLTKHNVQALSPRHAPTTQVLHSISARLARKLLESYKIHTPEMNAAPMLWRVVRALGGGPVLYSLSKTVAHVLSLPLALHHTLVPRLAKLKDEDPDSHKFDDIPPELALLVTVIIVLKMVYGFDGQPRVVKNSADPACALPRLEDYLMIFREVKEAHTRCREVLFSASSKTSVLDLDGPMLDEYLDLCQRGLLRPETLRSDQRTLEEFFPLEPGRIDTSNGLTAMERPQGDQHVLRAGLPKEGRREGEREPGEGYAVYSTRDVLGVLPEEMELVVSYGARWVGVDEEFILKVSEAYERRLLKWWAGLRKSEGSEGRRRTF</sequence>
<reference evidence="1" key="1">
    <citation type="submission" date="2021-03" db="EMBL/GenBank/DDBJ databases">
        <title>Evolutionary priming and transition to the ectomycorrhizal habit in an iconic lineage of mushroom-forming fungi: is preadaptation a requirement?</title>
        <authorList>
            <consortium name="DOE Joint Genome Institute"/>
            <person name="Looney B.P."/>
            <person name="Miyauchi S."/>
            <person name="Morin E."/>
            <person name="Drula E."/>
            <person name="Courty P.E."/>
            <person name="Chicoki N."/>
            <person name="Fauchery L."/>
            <person name="Kohler A."/>
            <person name="Kuo A."/>
            <person name="LaButti K."/>
            <person name="Pangilinan J."/>
            <person name="Lipzen A."/>
            <person name="Riley R."/>
            <person name="Andreopoulos W."/>
            <person name="He G."/>
            <person name="Johnson J."/>
            <person name="Barry K.W."/>
            <person name="Grigoriev I.V."/>
            <person name="Nagy L."/>
            <person name="Hibbett D."/>
            <person name="Henrissat B."/>
            <person name="Matheny P.B."/>
            <person name="Labbe J."/>
            <person name="Martin A.F."/>
        </authorList>
    </citation>
    <scope>NUCLEOTIDE SEQUENCE</scope>
    <source>
        <strain evidence="1">BPL698</strain>
    </source>
</reference>